<dbReference type="eggNOG" id="COG0305">
    <property type="taxonomic scope" value="Bacteria"/>
</dbReference>
<name>E4QBY8_CALH1</name>
<dbReference type="KEGG" id="chd:Calhy_0414"/>
<dbReference type="GO" id="GO:0003678">
    <property type="term" value="F:DNA helicase activity"/>
    <property type="evidence" value="ECO:0007669"/>
    <property type="project" value="InterPro"/>
</dbReference>
<proteinExistence type="predicted"/>
<dbReference type="GO" id="GO:0006260">
    <property type="term" value="P:DNA replication"/>
    <property type="evidence" value="ECO:0007669"/>
    <property type="project" value="InterPro"/>
</dbReference>
<dbReference type="AlphaFoldDB" id="E4QBY8"/>
<dbReference type="HOGENOM" id="CLU_005373_0_3_9"/>
<sequence length="431" mass="49832">MIYEAQDYVIACWLLNDEFRHKILETSMDDFEELSLAQQMFKLIREEYLKNPKFDISDIMLSPAGKRYQDYIRDVTIEIPTTQLFPHYYERFKKDSQQRKVRKYLAELCLSNSDIDIPEVVQKLLEIATGEEKTKSAGPRELAIELYDFLEEAYNLKGKLPGISTGYKALDCAIGGILDNMYIILGGRPSMGKSAFAINLAFNVLKNKGKVLYVSVEMSKKQILARIVARVIKLPLNDVKFGVFGDEQWIKITKQLIPFLAQSGFHILEGETKISEILNEAKRLKAKYGKLDLLVIDYLQTLRLGETKRSEYEKVSEISRALREFAKQEHIPVLGVAQLNRDCEERENKRPVLSDLKESSQLEQDADVIMFLYRPAYYDEEFEDKTLTELIIAKNRDGQTGTILYSWLEQYQVFVERENVHKTISQAEQGK</sequence>
<dbReference type="GO" id="GO:0005524">
    <property type="term" value="F:ATP binding"/>
    <property type="evidence" value="ECO:0007669"/>
    <property type="project" value="InterPro"/>
</dbReference>
<organism evidence="2 3">
    <name type="scientific">Caldicellulosiruptor hydrothermalis (strain DSM 18901 / VKM B-2411 / 108)</name>
    <dbReference type="NCBI Taxonomy" id="632292"/>
    <lineage>
        <taxon>Bacteria</taxon>
        <taxon>Bacillati</taxon>
        <taxon>Bacillota</taxon>
        <taxon>Bacillota incertae sedis</taxon>
        <taxon>Caldicellulosiruptorales</taxon>
        <taxon>Caldicellulosiruptoraceae</taxon>
        <taxon>Caldicellulosiruptor</taxon>
    </lineage>
</organism>
<reference key="1">
    <citation type="submission" date="2010-09" db="EMBL/GenBank/DDBJ databases">
        <title>Complete sequence of Caldicellulosiruptor hydrothermalis 108.</title>
        <authorList>
            <consortium name="US DOE Joint Genome Institute"/>
            <person name="Lucas S."/>
            <person name="Copeland A."/>
            <person name="Lapidus A."/>
            <person name="Cheng J.-F."/>
            <person name="Bruce D."/>
            <person name="Goodwin L."/>
            <person name="Pitluck S."/>
            <person name="Davenport K."/>
            <person name="Detter J.C."/>
            <person name="Han C."/>
            <person name="Tapia R."/>
            <person name="Land M."/>
            <person name="Hauser L."/>
            <person name="Chang Y.-J."/>
            <person name="Jeffries C."/>
            <person name="Kyrpides N."/>
            <person name="Ivanova N."/>
            <person name="Mikhailova N."/>
            <person name="Blumer-Schuette S.E."/>
            <person name="Kelly R.M."/>
            <person name="Woyke T."/>
        </authorList>
    </citation>
    <scope>NUCLEOTIDE SEQUENCE</scope>
    <source>
        <strain>108</strain>
    </source>
</reference>
<protein>
    <submittedName>
        <fullName evidence="2">DnaB domain protein helicase domain protein</fullName>
    </submittedName>
</protein>
<dbReference type="Gene3D" id="3.40.50.300">
    <property type="entry name" value="P-loop containing nucleotide triphosphate hydrolases"/>
    <property type="match status" value="1"/>
</dbReference>
<feature type="domain" description="SF4 helicase" evidence="1">
    <location>
        <begin position="156"/>
        <end position="421"/>
    </location>
</feature>
<dbReference type="PANTHER" id="PTHR30153:SF2">
    <property type="entry name" value="REPLICATIVE DNA HELICASE"/>
    <property type="match status" value="1"/>
</dbReference>
<dbReference type="RefSeq" id="WP_013402371.1">
    <property type="nucleotide sequence ID" value="NC_014652.1"/>
</dbReference>
<evidence type="ECO:0000313" key="2">
    <source>
        <dbReference type="EMBL" id="ADQ06162.1"/>
    </source>
</evidence>
<keyword evidence="3" id="KW-1185">Reference proteome</keyword>
<gene>
    <name evidence="2" type="ordered locus">Calhy_0414</name>
</gene>
<evidence type="ECO:0000259" key="1">
    <source>
        <dbReference type="PROSITE" id="PS51199"/>
    </source>
</evidence>
<dbReference type="PANTHER" id="PTHR30153">
    <property type="entry name" value="REPLICATIVE DNA HELICASE DNAB"/>
    <property type="match status" value="1"/>
</dbReference>
<evidence type="ECO:0000313" key="3">
    <source>
        <dbReference type="Proteomes" id="UP000006890"/>
    </source>
</evidence>
<keyword evidence="2" id="KW-0067">ATP-binding</keyword>
<dbReference type="InterPro" id="IPR007694">
    <property type="entry name" value="DNA_helicase_DnaB-like_C"/>
</dbReference>
<dbReference type="CDD" id="cd00984">
    <property type="entry name" value="DnaB_C"/>
    <property type="match status" value="1"/>
</dbReference>
<dbReference type="Proteomes" id="UP000006890">
    <property type="component" value="Chromosome"/>
</dbReference>
<dbReference type="SUPFAM" id="SSF52540">
    <property type="entry name" value="P-loop containing nucleoside triphosphate hydrolases"/>
    <property type="match status" value="1"/>
</dbReference>
<dbReference type="PROSITE" id="PS51199">
    <property type="entry name" value="SF4_HELICASE"/>
    <property type="match status" value="1"/>
</dbReference>
<dbReference type="STRING" id="632292.Calhy_0414"/>
<dbReference type="EMBL" id="CP002219">
    <property type="protein sequence ID" value="ADQ06162.1"/>
    <property type="molecule type" value="Genomic_DNA"/>
</dbReference>
<dbReference type="InterPro" id="IPR027417">
    <property type="entry name" value="P-loop_NTPase"/>
</dbReference>
<accession>E4QBY8</accession>
<keyword evidence="2" id="KW-0347">Helicase</keyword>
<keyword evidence="2" id="KW-0378">Hydrolase</keyword>
<dbReference type="Pfam" id="PF03796">
    <property type="entry name" value="DnaB_C"/>
    <property type="match status" value="1"/>
</dbReference>
<dbReference type="GO" id="GO:0005829">
    <property type="term" value="C:cytosol"/>
    <property type="evidence" value="ECO:0007669"/>
    <property type="project" value="TreeGrafter"/>
</dbReference>
<dbReference type="OrthoDB" id="9773982at2"/>
<reference evidence="2 3" key="2">
    <citation type="journal article" date="2011" name="J. Bacteriol.">
        <title>Complete genome sequences for the anaerobic, extremely thermophilic plant biomass-degrading bacteria Caldicellulosiruptor hydrothermalis, Caldicellulosiruptor kristjanssonii, Caldicellulosiruptor kronotskyensis, Caldicellulosiruptor owensenis, and Caldicellulosiruptor lactoaceticus.</title>
        <authorList>
            <person name="Blumer-Schuette S.E."/>
            <person name="Ozdemir I."/>
            <person name="Mistry D."/>
            <person name="Lucas S."/>
            <person name="Lapidus A."/>
            <person name="Cheng J.F."/>
            <person name="Goodwin L.A."/>
            <person name="Pitluck S."/>
            <person name="Land M.L."/>
            <person name="Hauser L.J."/>
            <person name="Woyke T."/>
            <person name="Mikhailova N."/>
            <person name="Pati A."/>
            <person name="Kyrpides N.C."/>
            <person name="Ivanova N."/>
            <person name="Detter J.C."/>
            <person name="Walston-Davenport K."/>
            <person name="Han S."/>
            <person name="Adams M.W."/>
            <person name="Kelly R.M."/>
        </authorList>
    </citation>
    <scope>NUCLEOTIDE SEQUENCE [LARGE SCALE GENOMIC DNA]</scope>
    <source>
        <strain evidence="3">DSM 18901 / VKM B-2411 / 108</strain>
    </source>
</reference>
<keyword evidence="2" id="KW-0547">Nucleotide-binding</keyword>